<evidence type="ECO:0000256" key="1">
    <source>
        <dbReference type="SAM" id="Phobius"/>
    </source>
</evidence>
<feature type="transmembrane region" description="Helical" evidence="1">
    <location>
        <begin position="52"/>
        <end position="73"/>
    </location>
</feature>
<dbReference type="Proteomes" id="UP000295444">
    <property type="component" value="Unassembled WGS sequence"/>
</dbReference>
<keyword evidence="3" id="KW-1185">Reference proteome</keyword>
<keyword evidence="1" id="KW-1133">Transmembrane helix</keyword>
<evidence type="ECO:0000313" key="3">
    <source>
        <dbReference type="Proteomes" id="UP000295444"/>
    </source>
</evidence>
<gene>
    <name evidence="2" type="ORF">EV186_105411</name>
</gene>
<dbReference type="AlphaFoldDB" id="A0A4R6S5R3"/>
<reference evidence="2 3" key="1">
    <citation type="submission" date="2019-03" db="EMBL/GenBank/DDBJ databases">
        <title>Genomic Encyclopedia of Type Strains, Phase IV (KMG-IV): sequencing the most valuable type-strain genomes for metagenomic binning, comparative biology and taxonomic classification.</title>
        <authorList>
            <person name="Goeker M."/>
        </authorList>
    </citation>
    <scope>NUCLEOTIDE SEQUENCE [LARGE SCALE GENOMIC DNA]</scope>
    <source>
        <strain evidence="2 3">DSM 45361</strain>
    </source>
</reference>
<sequence>MTEVSSQRIVINLAGQLRRVLNSSSIIIGIFGLLGVYGAVYTTIFSDGINVVLAILFMGLPGLLFVSMCVIGLTKPINGRTLTIDAVGFHHWQKGTIPFTVRWSELAGITVVMAYRRMPGTSNTLSNTTIAPVIAWLDWYPAEGEPRPRSKEIAGFWERAGAEGHYRMDLPARRTLARWISEAVATYHPELWLDGTD</sequence>
<comment type="caution">
    <text evidence="2">The sequence shown here is derived from an EMBL/GenBank/DDBJ whole genome shotgun (WGS) entry which is preliminary data.</text>
</comment>
<feature type="transmembrane region" description="Helical" evidence="1">
    <location>
        <begin position="20"/>
        <end position="40"/>
    </location>
</feature>
<dbReference type="EMBL" id="SNXZ01000005">
    <property type="protein sequence ID" value="TDP95179.1"/>
    <property type="molecule type" value="Genomic_DNA"/>
</dbReference>
<protein>
    <submittedName>
        <fullName evidence="2">Uncharacterized protein</fullName>
    </submittedName>
</protein>
<keyword evidence="1" id="KW-0812">Transmembrane</keyword>
<evidence type="ECO:0000313" key="2">
    <source>
        <dbReference type="EMBL" id="TDP95179.1"/>
    </source>
</evidence>
<accession>A0A4R6S5R3</accession>
<keyword evidence="1" id="KW-0472">Membrane</keyword>
<dbReference type="OrthoDB" id="3517652at2"/>
<name>A0A4R6S5R3_LABRH</name>
<proteinExistence type="predicted"/>
<dbReference type="RefSeq" id="WP_133852550.1">
    <property type="nucleotide sequence ID" value="NZ_SNXZ01000005.1"/>
</dbReference>
<organism evidence="2 3">
    <name type="scientific">Labedaea rhizosphaerae</name>
    <dbReference type="NCBI Taxonomy" id="598644"/>
    <lineage>
        <taxon>Bacteria</taxon>
        <taxon>Bacillati</taxon>
        <taxon>Actinomycetota</taxon>
        <taxon>Actinomycetes</taxon>
        <taxon>Pseudonocardiales</taxon>
        <taxon>Pseudonocardiaceae</taxon>
        <taxon>Labedaea</taxon>
    </lineage>
</organism>